<evidence type="ECO:0000313" key="1">
    <source>
        <dbReference type="EMBL" id="GBN51307.1"/>
    </source>
</evidence>
<gene>
    <name evidence="1" type="ORF">AVEN_109860_1</name>
</gene>
<organism evidence="1 2">
    <name type="scientific">Araneus ventricosus</name>
    <name type="common">Orbweaver spider</name>
    <name type="synonym">Epeira ventricosa</name>
    <dbReference type="NCBI Taxonomy" id="182803"/>
    <lineage>
        <taxon>Eukaryota</taxon>
        <taxon>Metazoa</taxon>
        <taxon>Ecdysozoa</taxon>
        <taxon>Arthropoda</taxon>
        <taxon>Chelicerata</taxon>
        <taxon>Arachnida</taxon>
        <taxon>Araneae</taxon>
        <taxon>Araneomorphae</taxon>
        <taxon>Entelegynae</taxon>
        <taxon>Araneoidea</taxon>
        <taxon>Araneidae</taxon>
        <taxon>Araneus</taxon>
    </lineage>
</organism>
<reference evidence="1 2" key="1">
    <citation type="journal article" date="2019" name="Sci. Rep.">
        <title>Orb-weaving spider Araneus ventricosus genome elucidates the spidroin gene catalogue.</title>
        <authorList>
            <person name="Kono N."/>
            <person name="Nakamura H."/>
            <person name="Ohtoshi R."/>
            <person name="Moran D.A.P."/>
            <person name="Shinohara A."/>
            <person name="Yoshida Y."/>
            <person name="Fujiwara M."/>
            <person name="Mori M."/>
            <person name="Tomita M."/>
            <person name="Arakawa K."/>
        </authorList>
    </citation>
    <scope>NUCLEOTIDE SEQUENCE [LARGE SCALE GENOMIC DNA]</scope>
</reference>
<name>A0A4Y2PM54_ARAVE</name>
<sequence>MFTPKFSLPPVSQLESQLQEYYALHGQENPSSSLQATVLFPAISVDSSLTIQIPAHAGKRSSPLLNFLSLDVTLSCAENTQLWWKSVLSNKLSRKNIAKLASFLTENENIIKQPPGATNSSYTNTDFSPSPKPQIYGVRPSRGLIPRTLISRPTSIL</sequence>
<dbReference type="AlphaFoldDB" id="A0A4Y2PM54"/>
<evidence type="ECO:0000313" key="2">
    <source>
        <dbReference type="Proteomes" id="UP000499080"/>
    </source>
</evidence>
<proteinExistence type="predicted"/>
<dbReference type="Proteomes" id="UP000499080">
    <property type="component" value="Unassembled WGS sequence"/>
</dbReference>
<dbReference type="EMBL" id="BGPR01011429">
    <property type="protein sequence ID" value="GBN51307.1"/>
    <property type="molecule type" value="Genomic_DNA"/>
</dbReference>
<keyword evidence="2" id="KW-1185">Reference proteome</keyword>
<accession>A0A4Y2PM54</accession>
<comment type="caution">
    <text evidence="1">The sequence shown here is derived from an EMBL/GenBank/DDBJ whole genome shotgun (WGS) entry which is preliminary data.</text>
</comment>
<protein>
    <submittedName>
        <fullName evidence="1">Uncharacterized protein</fullName>
    </submittedName>
</protein>